<organism evidence="1 2">
    <name type="scientific">Streptomyces misionensis</name>
    <dbReference type="NCBI Taxonomy" id="67331"/>
    <lineage>
        <taxon>Bacteria</taxon>
        <taxon>Bacillati</taxon>
        <taxon>Actinomycetota</taxon>
        <taxon>Actinomycetes</taxon>
        <taxon>Kitasatosporales</taxon>
        <taxon>Streptomycetaceae</taxon>
        <taxon>Streptomyces</taxon>
    </lineage>
</organism>
<dbReference type="EMBL" id="FNTD01000004">
    <property type="protein sequence ID" value="SED02853.1"/>
    <property type="molecule type" value="Genomic_DNA"/>
</dbReference>
<dbReference type="AlphaFoldDB" id="A0A1H4XB64"/>
<protein>
    <submittedName>
        <fullName evidence="1">Uncharacterized protein</fullName>
    </submittedName>
</protein>
<gene>
    <name evidence="1" type="ORF">SAMN04490357_3591</name>
</gene>
<proteinExistence type="predicted"/>
<name>A0A1H4XB64_9ACTN</name>
<reference evidence="1 2" key="1">
    <citation type="submission" date="2016-10" db="EMBL/GenBank/DDBJ databases">
        <authorList>
            <person name="de Groot N.N."/>
        </authorList>
    </citation>
    <scope>NUCLEOTIDE SEQUENCE [LARGE SCALE GENOMIC DNA]</scope>
    <source>
        <strain evidence="1 2">DSM 40306</strain>
    </source>
</reference>
<evidence type="ECO:0000313" key="1">
    <source>
        <dbReference type="EMBL" id="SED02853.1"/>
    </source>
</evidence>
<evidence type="ECO:0000313" key="2">
    <source>
        <dbReference type="Proteomes" id="UP000182375"/>
    </source>
</evidence>
<sequence>MVRLQPTGFSLIRIQDPLFSHWYLATVPVVGKYTPPVTAPTQVATRHIFAVRRGQMRNLTLRPCASTSPDAVYAWHPLTEIEGDLHVHPHELGPFLRGYLEGWIPDGVITLTE</sequence>
<accession>A0A1H4XB64</accession>
<dbReference type="Proteomes" id="UP000182375">
    <property type="component" value="Unassembled WGS sequence"/>
</dbReference>